<sequence length="621" mass="69164">MLFSSSSIFSQEVKDLRSEDEIQITGYGLANRHIKADDITLAGNGAPNSPVVHAIRLPQISGAIEGIQFFCSMNDPEACIFVCEVETGKIIAFKAASLKKGWNDVNFDAAVEMSTEKPLLVGYSITTDETILYVFPFDGDDDNFAYDYNYVAFPTEKLTAGAIIPRVRPTEKLSSPTILGNSMIFAKLRDKVNNLAFPLEMLGPIGKENNPVSVELGIRNVGSNEISSVEVKLTGEGLTPSTKEIEIVDKIQVGQDGVIRFDLENLAQGTGVANLSIQKVNGVENLFNSVERKDQYFVYDENNYLRKGILFEHFTTEKCSNCPKVMPHIKSFFNEVTQSGLQVNYVAHHAAFMEDPYTLNESKELLPYFFALMVYAPSASIDRRAICHEMGFVDIKTPIFLPINRYLNYAYKRVAKMPDFVDFETVNKSLTNGELSMSVIGKTKGLVDKDNFYITAIVTEDKIESTKQAGFKGTYTHNGVARLFLTPYSGNQVQIKEDGSFEVKFDAKQIKPDWKRENLKVVLFAHRNLDLMNHSDEYVYASTSVSLSDDIGIVQVQSEDAIKVFDRGGHVGILGTYSSVQVYDMQGAWITNRIDTPLPAGEYIVVVKNDAKKTVAKLVIH</sequence>
<protein>
    <recommendedName>
        <fullName evidence="7">Outer membrane protein Omp28</fullName>
    </recommendedName>
</protein>
<keyword evidence="3" id="KW-0788">Thiol protease</keyword>
<proteinExistence type="inferred from homology"/>
<evidence type="ECO:0000256" key="4">
    <source>
        <dbReference type="ARBA" id="ARBA00023026"/>
    </source>
</evidence>
<dbReference type="Proteomes" id="UP000030136">
    <property type="component" value="Unassembled WGS sequence"/>
</dbReference>
<keyword evidence="3" id="KW-0378">Hydrolase</keyword>
<comment type="caution">
    <text evidence="5">The sequence shown here is derived from an EMBL/GenBank/DDBJ whole genome shotgun (WGS) entry which is preliminary data.</text>
</comment>
<evidence type="ECO:0000313" key="6">
    <source>
        <dbReference type="Proteomes" id="UP000030136"/>
    </source>
</evidence>
<evidence type="ECO:0008006" key="7">
    <source>
        <dbReference type="Google" id="ProtNLM"/>
    </source>
</evidence>
<name>A0AB34PI50_9PORP</name>
<organism evidence="5 6">
    <name type="scientific">Porphyromonas crevioricanis</name>
    <dbReference type="NCBI Taxonomy" id="393921"/>
    <lineage>
        <taxon>Bacteria</taxon>
        <taxon>Pseudomonadati</taxon>
        <taxon>Bacteroidota</taxon>
        <taxon>Bacteroidia</taxon>
        <taxon>Bacteroidales</taxon>
        <taxon>Porphyromonadaceae</taxon>
        <taxon>Porphyromonas</taxon>
    </lineage>
</organism>
<comment type="similarity">
    <text evidence="1">Belongs to the peptidase C25 family.</text>
</comment>
<gene>
    <name evidence="5" type="ORF">HQ38_04200</name>
</gene>
<dbReference type="InterPro" id="IPR013783">
    <property type="entry name" value="Ig-like_fold"/>
</dbReference>
<dbReference type="EMBL" id="JQJC01000012">
    <property type="protein sequence ID" value="KGN95003.1"/>
    <property type="molecule type" value="Genomic_DNA"/>
</dbReference>
<evidence type="ECO:0000256" key="3">
    <source>
        <dbReference type="ARBA" id="ARBA00022807"/>
    </source>
</evidence>
<keyword evidence="2" id="KW-0645">Protease</keyword>
<evidence type="ECO:0000256" key="2">
    <source>
        <dbReference type="ARBA" id="ARBA00022670"/>
    </source>
</evidence>
<dbReference type="GO" id="GO:0006508">
    <property type="term" value="P:proteolysis"/>
    <property type="evidence" value="ECO:0007669"/>
    <property type="project" value="UniProtKB-KW"/>
</dbReference>
<accession>A0AB34PI50</accession>
<dbReference type="GO" id="GO:0008234">
    <property type="term" value="F:cysteine-type peptidase activity"/>
    <property type="evidence" value="ECO:0007669"/>
    <property type="project" value="UniProtKB-KW"/>
</dbReference>
<dbReference type="Gene3D" id="2.60.40.10">
    <property type="entry name" value="Immunoglobulins"/>
    <property type="match status" value="1"/>
</dbReference>
<reference evidence="5 6" key="1">
    <citation type="submission" date="2014-08" db="EMBL/GenBank/DDBJ databases">
        <title>Porphyromonas crevioricanis strain:COT-253_OH1447 Genome sequencing.</title>
        <authorList>
            <person name="Wallis C."/>
            <person name="Deusch O."/>
            <person name="O'Flynn C."/>
            <person name="Davis I."/>
            <person name="Jospin G."/>
            <person name="Darling A.E."/>
            <person name="Coil D.A."/>
            <person name="Alexiev A."/>
            <person name="Horsfall A."/>
            <person name="Kirkwood N."/>
            <person name="Harris S."/>
            <person name="Eisen J.A."/>
        </authorList>
    </citation>
    <scope>NUCLEOTIDE SEQUENCE [LARGE SCALE GENOMIC DNA]</scope>
    <source>
        <strain evidence="6">COT-253 OH1447</strain>
    </source>
</reference>
<keyword evidence="4" id="KW-0843">Virulence</keyword>
<evidence type="ECO:0000313" key="5">
    <source>
        <dbReference type="EMBL" id="KGN95003.1"/>
    </source>
</evidence>
<evidence type="ECO:0000256" key="1">
    <source>
        <dbReference type="ARBA" id="ARBA00006067"/>
    </source>
</evidence>
<dbReference type="AlphaFoldDB" id="A0AB34PI50"/>